<keyword evidence="9" id="KW-1185">Reference proteome</keyword>
<dbReference type="EMBL" id="JQBM01000003">
    <property type="protein sequence ID" value="KRN46057.1"/>
    <property type="molecule type" value="Genomic_DNA"/>
</dbReference>
<dbReference type="AlphaFoldDB" id="A0A0R2GZ74"/>
<organism evidence="8 9">
    <name type="scientific">Weissella viridescens</name>
    <name type="common">Lactobacillus viridescens</name>
    <dbReference type="NCBI Taxonomy" id="1629"/>
    <lineage>
        <taxon>Bacteria</taxon>
        <taxon>Bacillati</taxon>
        <taxon>Bacillota</taxon>
        <taxon>Bacilli</taxon>
        <taxon>Lactobacillales</taxon>
        <taxon>Lactobacillaceae</taxon>
        <taxon>Weissella</taxon>
    </lineage>
</organism>
<evidence type="ECO:0000313" key="9">
    <source>
        <dbReference type="Proteomes" id="UP000051992"/>
    </source>
</evidence>
<name>A0A0R2GZ74_WEIVI</name>
<comment type="caution">
    <text evidence="8">The sequence shown here is derived from an EMBL/GenBank/DDBJ whole genome shotgun (WGS) entry which is preliminary data.</text>
</comment>
<dbReference type="PANTHER" id="PTHR32322:SF18">
    <property type="entry name" value="S-ADENOSYLMETHIONINE_S-ADENOSYLHOMOCYSTEINE TRANSPORTER"/>
    <property type="match status" value="1"/>
</dbReference>
<dbReference type="Pfam" id="PF00892">
    <property type="entry name" value="EamA"/>
    <property type="match status" value="2"/>
</dbReference>
<dbReference type="PANTHER" id="PTHR32322">
    <property type="entry name" value="INNER MEMBRANE TRANSPORTER"/>
    <property type="match status" value="1"/>
</dbReference>
<protein>
    <recommendedName>
        <fullName evidence="7">EamA domain-containing protein</fullName>
    </recommendedName>
</protein>
<keyword evidence="6" id="KW-0472">Membrane</keyword>
<accession>A0A0R2GZ74</accession>
<evidence type="ECO:0000256" key="4">
    <source>
        <dbReference type="ARBA" id="ARBA00022692"/>
    </source>
</evidence>
<evidence type="ECO:0000256" key="6">
    <source>
        <dbReference type="ARBA" id="ARBA00023136"/>
    </source>
</evidence>
<dbReference type="GO" id="GO:0005886">
    <property type="term" value="C:plasma membrane"/>
    <property type="evidence" value="ECO:0007669"/>
    <property type="project" value="UniProtKB-SubCell"/>
</dbReference>
<dbReference type="InterPro" id="IPR050638">
    <property type="entry name" value="AA-Vitamin_Transporters"/>
</dbReference>
<comment type="subcellular location">
    <subcellularLocation>
        <location evidence="1">Cell membrane</location>
        <topology evidence="1">Multi-pass membrane protein</topology>
    </subcellularLocation>
</comment>
<evidence type="ECO:0000256" key="2">
    <source>
        <dbReference type="ARBA" id="ARBA00007362"/>
    </source>
</evidence>
<dbReference type="PATRIC" id="fig|1629.5.peg.1037"/>
<evidence type="ECO:0000256" key="1">
    <source>
        <dbReference type="ARBA" id="ARBA00004651"/>
    </source>
</evidence>
<sequence length="323" mass="34883">MSTTLETKAPSKSMIILAAVVANIIWGTPFKLLKLMYASMDVSREALGDRYIAQVLTIVSVRFLLAGLLTLAVAMIMRQNIVKMSKIQFRNVVIMGLVSTGFAYFFFNIGNVNISSTINSTILAQSTIFFTALLANFIYSDDRLTPMKTLGLVIGFAGLIISQLTGGTSIGDMFHFSITGEGFMLMYGLMAALGTILAKYLGSSLNVFVMTGWSLVVGAIFLFVVGTLMGGSLTSVHWTTEGILLLILLAAFAAIPFTLWNWAATWGKLSEISVFKFIMPISGSLLSVAFGESFTTSLLIGLILVCVSIIMLNLPSKKPLQAN</sequence>
<gene>
    <name evidence="8" type="ORF">IV50_GL001030</name>
</gene>
<feature type="domain" description="EamA" evidence="7">
    <location>
        <begin position="15"/>
        <end position="161"/>
    </location>
</feature>
<evidence type="ECO:0000256" key="3">
    <source>
        <dbReference type="ARBA" id="ARBA00022475"/>
    </source>
</evidence>
<evidence type="ECO:0000259" key="7">
    <source>
        <dbReference type="Pfam" id="PF00892"/>
    </source>
</evidence>
<evidence type="ECO:0000256" key="5">
    <source>
        <dbReference type="ARBA" id="ARBA00022989"/>
    </source>
</evidence>
<proteinExistence type="inferred from homology"/>
<dbReference type="InterPro" id="IPR000620">
    <property type="entry name" value="EamA_dom"/>
</dbReference>
<keyword evidence="3" id="KW-1003">Cell membrane</keyword>
<dbReference type="InterPro" id="IPR037185">
    <property type="entry name" value="EmrE-like"/>
</dbReference>
<keyword evidence="4" id="KW-0812">Transmembrane</keyword>
<reference evidence="8 9" key="1">
    <citation type="journal article" date="2015" name="Genome Announc.">
        <title>Expanding the biotechnology potential of lactobacilli through comparative genomics of 213 strains and associated genera.</title>
        <authorList>
            <person name="Sun Z."/>
            <person name="Harris H.M."/>
            <person name="McCann A."/>
            <person name="Guo C."/>
            <person name="Argimon S."/>
            <person name="Zhang W."/>
            <person name="Yang X."/>
            <person name="Jeffery I.B."/>
            <person name="Cooney J.C."/>
            <person name="Kagawa T.F."/>
            <person name="Liu W."/>
            <person name="Song Y."/>
            <person name="Salvetti E."/>
            <person name="Wrobel A."/>
            <person name="Rasinkangas P."/>
            <person name="Parkhill J."/>
            <person name="Rea M.C."/>
            <person name="O'Sullivan O."/>
            <person name="Ritari J."/>
            <person name="Douillard F.P."/>
            <person name="Paul Ross R."/>
            <person name="Yang R."/>
            <person name="Briner A.E."/>
            <person name="Felis G.E."/>
            <person name="de Vos W.M."/>
            <person name="Barrangou R."/>
            <person name="Klaenhammer T.R."/>
            <person name="Caufield P.W."/>
            <person name="Cui Y."/>
            <person name="Zhang H."/>
            <person name="O'Toole P.W."/>
        </authorList>
    </citation>
    <scope>NUCLEOTIDE SEQUENCE [LARGE SCALE GENOMIC DNA]</scope>
    <source>
        <strain evidence="8 9">DSM 20410</strain>
    </source>
</reference>
<comment type="similarity">
    <text evidence="2">Belongs to the EamA transporter family.</text>
</comment>
<dbReference type="SUPFAM" id="SSF103481">
    <property type="entry name" value="Multidrug resistance efflux transporter EmrE"/>
    <property type="match status" value="2"/>
</dbReference>
<evidence type="ECO:0000313" key="8">
    <source>
        <dbReference type="EMBL" id="KRN46057.1"/>
    </source>
</evidence>
<keyword evidence="5" id="KW-1133">Transmembrane helix</keyword>
<dbReference type="Proteomes" id="UP000051992">
    <property type="component" value="Unassembled WGS sequence"/>
</dbReference>
<dbReference type="RefSeq" id="WP_057746037.1">
    <property type="nucleotide sequence ID" value="NZ_BJLU01000005.1"/>
</dbReference>
<feature type="domain" description="EamA" evidence="7">
    <location>
        <begin position="180"/>
        <end position="313"/>
    </location>
</feature>
<dbReference type="OrthoDB" id="3190463at2"/>